<dbReference type="CDD" id="cd09274">
    <property type="entry name" value="RNase_HI_RT_Ty3"/>
    <property type="match status" value="1"/>
</dbReference>
<protein>
    <submittedName>
        <fullName evidence="8">Retrovirus-related Pol polyprotein from transposon 17.6</fullName>
    </submittedName>
</protein>
<dbReference type="InterPro" id="IPR043502">
    <property type="entry name" value="DNA/RNA_pol_sf"/>
</dbReference>
<keyword evidence="9" id="KW-1185">Reference proteome</keyword>
<dbReference type="EMBL" id="DF144001">
    <property type="protein sequence ID" value="GAA55360.1"/>
    <property type="molecule type" value="Genomic_DNA"/>
</dbReference>
<name>G7YQY0_CLOSI</name>
<dbReference type="PANTHER" id="PTHR37984:SF5">
    <property type="entry name" value="PROTEIN NYNRIN-LIKE"/>
    <property type="match status" value="1"/>
</dbReference>
<dbReference type="GO" id="GO:0016787">
    <property type="term" value="F:hydrolase activity"/>
    <property type="evidence" value="ECO:0007669"/>
    <property type="project" value="UniProtKB-KW"/>
</dbReference>
<dbReference type="SUPFAM" id="SSF56672">
    <property type="entry name" value="DNA/RNA polymerases"/>
    <property type="match status" value="1"/>
</dbReference>
<accession>G7YQY0</accession>
<evidence type="ECO:0000256" key="3">
    <source>
        <dbReference type="ARBA" id="ARBA00022722"/>
    </source>
</evidence>
<evidence type="ECO:0000256" key="6">
    <source>
        <dbReference type="ARBA" id="ARBA00022918"/>
    </source>
</evidence>
<dbReference type="GO" id="GO:0004519">
    <property type="term" value="F:endonuclease activity"/>
    <property type="evidence" value="ECO:0007669"/>
    <property type="project" value="UniProtKB-KW"/>
</dbReference>
<keyword evidence="5" id="KW-0378">Hydrolase</keyword>
<dbReference type="AlphaFoldDB" id="G7YQY0"/>
<evidence type="ECO:0000313" key="9">
    <source>
        <dbReference type="Proteomes" id="UP000008909"/>
    </source>
</evidence>
<evidence type="ECO:0000256" key="4">
    <source>
        <dbReference type="ARBA" id="ARBA00022759"/>
    </source>
</evidence>
<organism evidence="8 9">
    <name type="scientific">Clonorchis sinensis</name>
    <name type="common">Chinese liver fluke</name>
    <dbReference type="NCBI Taxonomy" id="79923"/>
    <lineage>
        <taxon>Eukaryota</taxon>
        <taxon>Metazoa</taxon>
        <taxon>Spiralia</taxon>
        <taxon>Lophotrochozoa</taxon>
        <taxon>Platyhelminthes</taxon>
        <taxon>Trematoda</taxon>
        <taxon>Digenea</taxon>
        <taxon>Opisthorchiida</taxon>
        <taxon>Opisthorchiata</taxon>
        <taxon>Opisthorchiidae</taxon>
        <taxon>Clonorchis</taxon>
    </lineage>
</organism>
<dbReference type="GO" id="GO:0003964">
    <property type="term" value="F:RNA-directed DNA polymerase activity"/>
    <property type="evidence" value="ECO:0007669"/>
    <property type="project" value="UniProtKB-KW"/>
</dbReference>
<keyword evidence="4" id="KW-0255">Endonuclease</keyword>
<keyword evidence="2" id="KW-0548">Nucleotidyltransferase</keyword>
<gene>
    <name evidence="8" type="ORF">CLF_107697</name>
</gene>
<evidence type="ECO:0000313" key="8">
    <source>
        <dbReference type="EMBL" id="GAA55360.1"/>
    </source>
</evidence>
<feature type="domain" description="Reverse transcriptase RNase H-like" evidence="7">
    <location>
        <begin position="6"/>
        <end position="106"/>
    </location>
</feature>
<dbReference type="PANTHER" id="PTHR37984">
    <property type="entry name" value="PROTEIN CBG26694"/>
    <property type="match status" value="1"/>
</dbReference>
<evidence type="ECO:0000256" key="2">
    <source>
        <dbReference type="ARBA" id="ARBA00022695"/>
    </source>
</evidence>
<evidence type="ECO:0000256" key="1">
    <source>
        <dbReference type="ARBA" id="ARBA00022679"/>
    </source>
</evidence>
<evidence type="ECO:0000259" key="7">
    <source>
        <dbReference type="Pfam" id="PF17917"/>
    </source>
</evidence>
<proteinExistence type="predicted"/>
<evidence type="ECO:0000256" key="5">
    <source>
        <dbReference type="ARBA" id="ARBA00022801"/>
    </source>
</evidence>
<dbReference type="Pfam" id="PF17917">
    <property type="entry name" value="RT_RNaseH"/>
    <property type="match status" value="1"/>
</dbReference>
<keyword evidence="1" id="KW-0808">Transferase</keyword>
<dbReference type="InterPro" id="IPR050951">
    <property type="entry name" value="Retrovirus_Pol_polyprotein"/>
</dbReference>
<dbReference type="InterPro" id="IPR041373">
    <property type="entry name" value="RT_RNaseH"/>
</dbReference>
<sequence length="115" mass="12985">MVVTVDYNIPLVVETDASDIAIGASLRQGKRSVAFFSKTLTASEENHSAAEKEAYVIVQAIRKWHHYLLGRYVKLITDQRSVALMCGDQQKSKIKNDKFERWKIELVGITTKSSI</sequence>
<reference evidence="8" key="1">
    <citation type="journal article" date="2011" name="Genome Biol.">
        <title>The draft genome of the carcinogenic human liver fluke Clonorchis sinensis.</title>
        <authorList>
            <person name="Wang X."/>
            <person name="Chen W."/>
            <person name="Huang Y."/>
            <person name="Sun J."/>
            <person name="Men J."/>
            <person name="Liu H."/>
            <person name="Luo F."/>
            <person name="Guo L."/>
            <person name="Lv X."/>
            <person name="Deng C."/>
            <person name="Zhou C."/>
            <person name="Fan Y."/>
            <person name="Li X."/>
            <person name="Huang L."/>
            <person name="Hu Y."/>
            <person name="Liang C."/>
            <person name="Hu X."/>
            <person name="Xu J."/>
            <person name="Yu X."/>
        </authorList>
    </citation>
    <scope>NUCLEOTIDE SEQUENCE [LARGE SCALE GENOMIC DNA]</scope>
    <source>
        <strain evidence="8">Henan</strain>
    </source>
</reference>
<dbReference type="Proteomes" id="UP000008909">
    <property type="component" value="Unassembled WGS sequence"/>
</dbReference>
<keyword evidence="3" id="KW-0540">Nuclease</keyword>
<reference key="2">
    <citation type="submission" date="2011-10" db="EMBL/GenBank/DDBJ databases">
        <title>The genome and transcriptome sequence of Clonorchis sinensis provide insights into the carcinogenic liver fluke.</title>
        <authorList>
            <person name="Wang X."/>
            <person name="Huang Y."/>
            <person name="Chen W."/>
            <person name="Liu H."/>
            <person name="Guo L."/>
            <person name="Chen Y."/>
            <person name="Luo F."/>
            <person name="Zhou W."/>
            <person name="Sun J."/>
            <person name="Mao Q."/>
            <person name="Liang P."/>
            <person name="Zhou C."/>
            <person name="Tian Y."/>
            <person name="Men J."/>
            <person name="Lv X."/>
            <person name="Huang L."/>
            <person name="Zhou J."/>
            <person name="Hu Y."/>
            <person name="Li R."/>
            <person name="Zhang F."/>
            <person name="Lei H."/>
            <person name="Li X."/>
            <person name="Hu X."/>
            <person name="Liang C."/>
            <person name="Xu J."/>
            <person name="Wu Z."/>
            <person name="Yu X."/>
        </authorList>
    </citation>
    <scope>NUCLEOTIDE SEQUENCE</scope>
    <source>
        <strain>Henan</strain>
    </source>
</reference>
<keyword evidence="6" id="KW-0695">RNA-directed DNA polymerase</keyword>